<dbReference type="InterPro" id="IPR011701">
    <property type="entry name" value="MFS"/>
</dbReference>
<dbReference type="GO" id="GO:0022857">
    <property type="term" value="F:transmembrane transporter activity"/>
    <property type="evidence" value="ECO:0007669"/>
    <property type="project" value="InterPro"/>
</dbReference>
<keyword evidence="5 7" id="KW-0472">Membrane</keyword>
<keyword evidence="9" id="KW-1185">Reference proteome</keyword>
<protein>
    <submittedName>
        <fullName evidence="8">Uncharacterized protein</fullName>
    </submittedName>
</protein>
<dbReference type="PANTHER" id="PTHR43791">
    <property type="entry name" value="PERMEASE-RELATED"/>
    <property type="match status" value="1"/>
</dbReference>
<evidence type="ECO:0000256" key="4">
    <source>
        <dbReference type="ARBA" id="ARBA00022989"/>
    </source>
</evidence>
<comment type="subcellular location">
    <subcellularLocation>
        <location evidence="1">Membrane</location>
        <topology evidence="1">Multi-pass membrane protein</topology>
    </subcellularLocation>
</comment>
<feature type="compositionally biased region" description="Polar residues" evidence="6">
    <location>
        <begin position="11"/>
        <end position="22"/>
    </location>
</feature>
<feature type="transmembrane region" description="Helical" evidence="7">
    <location>
        <begin position="245"/>
        <end position="266"/>
    </location>
</feature>
<feature type="transmembrane region" description="Helical" evidence="7">
    <location>
        <begin position="278"/>
        <end position="297"/>
    </location>
</feature>
<feature type="transmembrane region" description="Helical" evidence="7">
    <location>
        <begin position="421"/>
        <end position="442"/>
    </location>
</feature>
<dbReference type="Pfam" id="PF07690">
    <property type="entry name" value="MFS_1"/>
    <property type="match status" value="1"/>
</dbReference>
<dbReference type="AlphaFoldDB" id="A0AAX6MVG3"/>
<evidence type="ECO:0000256" key="6">
    <source>
        <dbReference type="SAM" id="MobiDB-lite"/>
    </source>
</evidence>
<dbReference type="EMBL" id="JBANMG010000002">
    <property type="protein sequence ID" value="KAK6956605.1"/>
    <property type="molecule type" value="Genomic_DNA"/>
</dbReference>
<evidence type="ECO:0000256" key="7">
    <source>
        <dbReference type="SAM" id="Phobius"/>
    </source>
</evidence>
<keyword evidence="3 7" id="KW-0812">Transmembrane</keyword>
<sequence>MAVKRDEVTINVASNTASSSRDGLSDSDQEKSPSKEVIETTVAEHTPSRHSLLSLFRRKVKKHRPDDIATQPSVFDDPVKAEQFKPSPKYENLHRFDPSFTWTWGEEERLVKKIDWKVTAWACIAFFALDLDRSNLGQANTDNFLDDMGFTTNDYNYGSTVRLVSFLLAELPSQLVSKKIGPDRWIPIQMILWSIVAGSQFWLRGRSSFLACRALLGLLQGGFIPDLILYMSYFFKGTELPFRLALFWMANQLTDVIAPLLAYGLLRLRGYHGYEGWRWLFLIEGILTLAIGIWSWFMMAPSPTQTKAWYRPNGWFNEREEKILVNRILRDDPSKGDMHNRQGITLKMLLKSLADYHLWPIYVIGLTFGIPSGPPGQYLTLTLRALGFDTFNTNLLTIPATVISTINMLILTYLSEVINQRSLLGLLVEFWTLPCVIALALLPQHTSRWGSYALVTVLLAHPSPHAMQVGWSSRNSNTVRTRTVSAAAYNICVQLQAIMSANIYRDDDKPLFQTSKTNTEKVQKMKEARGWTLDLQVKKRGFL</sequence>
<organism evidence="8 9">
    <name type="scientific">Daldinia eschscholtzii</name>
    <dbReference type="NCBI Taxonomy" id="292717"/>
    <lineage>
        <taxon>Eukaryota</taxon>
        <taxon>Fungi</taxon>
        <taxon>Dikarya</taxon>
        <taxon>Ascomycota</taxon>
        <taxon>Pezizomycotina</taxon>
        <taxon>Sordariomycetes</taxon>
        <taxon>Xylariomycetidae</taxon>
        <taxon>Xylariales</taxon>
        <taxon>Hypoxylaceae</taxon>
        <taxon>Daldinia</taxon>
    </lineage>
</organism>
<gene>
    <name evidence="8" type="ORF">Daesc_001884</name>
</gene>
<evidence type="ECO:0000256" key="1">
    <source>
        <dbReference type="ARBA" id="ARBA00004141"/>
    </source>
</evidence>
<dbReference type="SUPFAM" id="SSF103473">
    <property type="entry name" value="MFS general substrate transporter"/>
    <property type="match status" value="1"/>
</dbReference>
<feature type="region of interest" description="Disordered" evidence="6">
    <location>
        <begin position="1"/>
        <end position="46"/>
    </location>
</feature>
<feature type="transmembrane region" description="Helical" evidence="7">
    <location>
        <begin position="395"/>
        <end position="415"/>
    </location>
</feature>
<proteinExistence type="predicted"/>
<dbReference type="PANTHER" id="PTHR43791:SF65">
    <property type="entry name" value="MAJOR FACILITATOR SUPERFAMILY (MFS) PROFILE DOMAIN-CONTAINING PROTEIN-RELATED"/>
    <property type="match status" value="1"/>
</dbReference>
<keyword evidence="4 7" id="KW-1133">Transmembrane helix</keyword>
<evidence type="ECO:0000313" key="9">
    <source>
        <dbReference type="Proteomes" id="UP001369815"/>
    </source>
</evidence>
<comment type="caution">
    <text evidence="8">The sequence shown here is derived from an EMBL/GenBank/DDBJ whole genome shotgun (WGS) entry which is preliminary data.</text>
</comment>
<keyword evidence="2" id="KW-0813">Transport</keyword>
<reference evidence="8 9" key="1">
    <citation type="journal article" date="2024" name="Front Chem Biol">
        <title>Unveiling the potential of Daldinia eschscholtzii MFLUCC 19-0629 through bioactivity and bioinformatics studies for enhanced sustainable agriculture production.</title>
        <authorList>
            <person name="Brooks S."/>
            <person name="Weaver J.A."/>
            <person name="Klomchit A."/>
            <person name="Alharthi S.A."/>
            <person name="Onlamun T."/>
            <person name="Nurani R."/>
            <person name="Vong T.K."/>
            <person name="Alberti F."/>
            <person name="Greco C."/>
        </authorList>
    </citation>
    <scope>NUCLEOTIDE SEQUENCE [LARGE SCALE GENOMIC DNA]</scope>
    <source>
        <strain evidence="8">MFLUCC 19-0629</strain>
    </source>
</reference>
<evidence type="ECO:0000256" key="5">
    <source>
        <dbReference type="ARBA" id="ARBA00023136"/>
    </source>
</evidence>
<dbReference type="FunFam" id="1.20.1250.20:FF:000106">
    <property type="entry name" value="MFS transporter, putative"/>
    <property type="match status" value="1"/>
</dbReference>
<evidence type="ECO:0000256" key="3">
    <source>
        <dbReference type="ARBA" id="ARBA00022692"/>
    </source>
</evidence>
<dbReference type="Gene3D" id="1.20.1250.20">
    <property type="entry name" value="MFS general substrate transporter like domains"/>
    <property type="match status" value="1"/>
</dbReference>
<evidence type="ECO:0000313" key="8">
    <source>
        <dbReference type="EMBL" id="KAK6956605.1"/>
    </source>
</evidence>
<feature type="transmembrane region" description="Helical" evidence="7">
    <location>
        <begin position="356"/>
        <end position="374"/>
    </location>
</feature>
<feature type="transmembrane region" description="Helical" evidence="7">
    <location>
        <begin position="215"/>
        <end position="233"/>
    </location>
</feature>
<accession>A0AAX6MVG3</accession>
<dbReference type="Proteomes" id="UP001369815">
    <property type="component" value="Unassembled WGS sequence"/>
</dbReference>
<feature type="compositionally biased region" description="Basic and acidic residues" evidence="6">
    <location>
        <begin position="28"/>
        <end position="38"/>
    </location>
</feature>
<dbReference type="InterPro" id="IPR036259">
    <property type="entry name" value="MFS_trans_sf"/>
</dbReference>
<dbReference type="GO" id="GO:0016020">
    <property type="term" value="C:membrane"/>
    <property type="evidence" value="ECO:0007669"/>
    <property type="project" value="UniProtKB-SubCell"/>
</dbReference>
<evidence type="ECO:0000256" key="2">
    <source>
        <dbReference type="ARBA" id="ARBA00022448"/>
    </source>
</evidence>
<name>A0AAX6MVG3_9PEZI</name>